<gene>
    <name evidence="1" type="ORF">J2739_000447</name>
</gene>
<keyword evidence="2" id="KW-1185">Reference proteome</keyword>
<dbReference type="RefSeq" id="WP_405053806.1">
    <property type="nucleotide sequence ID" value="NZ_JAVDRF010000001.1"/>
</dbReference>
<name>A0ABU1N8B4_9BURK</name>
<organism evidence="1 2">
    <name type="scientific">Variovorax soli</name>
    <dbReference type="NCBI Taxonomy" id="376815"/>
    <lineage>
        <taxon>Bacteria</taxon>
        <taxon>Pseudomonadati</taxon>
        <taxon>Pseudomonadota</taxon>
        <taxon>Betaproteobacteria</taxon>
        <taxon>Burkholderiales</taxon>
        <taxon>Comamonadaceae</taxon>
        <taxon>Variovorax</taxon>
    </lineage>
</organism>
<dbReference type="Gene3D" id="3.40.190.10">
    <property type="entry name" value="Periplasmic binding protein-like II"/>
    <property type="match status" value="1"/>
</dbReference>
<sequence>MTHISMKSTGEAVNELMAARVQAITSSSIGVIGLQSDARAKPLASTRKVRSPFLPICRPRTRAACRATSSTPESASSRRSARLGQAMLWIPKPLRPGAISSRSVSDGIS</sequence>
<proteinExistence type="predicted"/>
<accession>A0ABU1N8B4</accession>
<dbReference type="Proteomes" id="UP001184230">
    <property type="component" value="Unassembled WGS sequence"/>
</dbReference>
<comment type="caution">
    <text evidence="1">The sequence shown here is derived from an EMBL/GenBank/DDBJ whole genome shotgun (WGS) entry which is preliminary data.</text>
</comment>
<protein>
    <submittedName>
        <fullName evidence="1">Uncharacterized protein</fullName>
    </submittedName>
</protein>
<reference evidence="1 2" key="1">
    <citation type="submission" date="2023-07" db="EMBL/GenBank/DDBJ databases">
        <title>Sorghum-associated microbial communities from plants grown in Nebraska, USA.</title>
        <authorList>
            <person name="Schachtman D."/>
        </authorList>
    </citation>
    <scope>NUCLEOTIDE SEQUENCE [LARGE SCALE GENOMIC DNA]</scope>
    <source>
        <strain evidence="1 2">DS1781</strain>
    </source>
</reference>
<evidence type="ECO:0000313" key="1">
    <source>
        <dbReference type="EMBL" id="MDR6534687.1"/>
    </source>
</evidence>
<evidence type="ECO:0000313" key="2">
    <source>
        <dbReference type="Proteomes" id="UP001184230"/>
    </source>
</evidence>
<dbReference type="EMBL" id="JAVDRF010000001">
    <property type="protein sequence ID" value="MDR6534687.1"/>
    <property type="molecule type" value="Genomic_DNA"/>
</dbReference>